<gene>
    <name evidence="3" type="ORF">HXN55_02385</name>
</gene>
<proteinExistence type="predicted"/>
<accession>A0A9D5WUT9</accession>
<dbReference type="Gene3D" id="1.10.30.50">
    <property type="match status" value="1"/>
</dbReference>
<dbReference type="AlphaFoldDB" id="A0A9D5WUT9"/>
<dbReference type="CDD" id="cd00085">
    <property type="entry name" value="HNHc"/>
    <property type="match status" value="1"/>
</dbReference>
<comment type="caution">
    <text evidence="3">The sequence shown here is derived from an EMBL/GenBank/DDBJ whole genome shotgun (WGS) entry which is preliminary data.</text>
</comment>
<dbReference type="EMBL" id="JABZTM010000015">
    <property type="protein sequence ID" value="MBF1446228.1"/>
    <property type="molecule type" value="Genomic_DNA"/>
</dbReference>
<keyword evidence="3" id="KW-0255">Endonuclease</keyword>
<feature type="region of interest" description="Disordered" evidence="1">
    <location>
        <begin position="236"/>
        <end position="272"/>
    </location>
</feature>
<dbReference type="Pfam" id="PF01844">
    <property type="entry name" value="HNH"/>
    <property type="match status" value="1"/>
</dbReference>
<feature type="region of interest" description="Disordered" evidence="1">
    <location>
        <begin position="176"/>
        <end position="207"/>
    </location>
</feature>
<dbReference type="GO" id="GO:0003676">
    <property type="term" value="F:nucleic acid binding"/>
    <property type="evidence" value="ECO:0007669"/>
    <property type="project" value="InterPro"/>
</dbReference>
<feature type="compositionally biased region" description="Polar residues" evidence="1">
    <location>
        <begin position="240"/>
        <end position="260"/>
    </location>
</feature>
<dbReference type="InterPro" id="IPR003615">
    <property type="entry name" value="HNH_nuc"/>
</dbReference>
<protein>
    <submittedName>
        <fullName evidence="3">HNH endonuclease</fullName>
    </submittedName>
</protein>
<feature type="compositionally biased region" description="Polar residues" evidence="1">
    <location>
        <begin position="176"/>
        <end position="192"/>
    </location>
</feature>
<keyword evidence="3" id="KW-0540">Nuclease</keyword>
<dbReference type="RefSeq" id="WP_278489200.1">
    <property type="nucleotide sequence ID" value="NZ_JABZTM010000015.1"/>
</dbReference>
<evidence type="ECO:0000259" key="2">
    <source>
        <dbReference type="Pfam" id="PF01844"/>
    </source>
</evidence>
<feature type="compositionally biased region" description="Basic and acidic residues" evidence="1">
    <location>
        <begin position="107"/>
        <end position="124"/>
    </location>
</feature>
<feature type="region of interest" description="Disordered" evidence="1">
    <location>
        <begin position="106"/>
        <end position="143"/>
    </location>
</feature>
<keyword evidence="3" id="KW-0378">Hydrolase</keyword>
<name>A0A9D5WUT9_9BACT</name>
<dbReference type="InterPro" id="IPR002711">
    <property type="entry name" value="HNH"/>
</dbReference>
<evidence type="ECO:0000313" key="3">
    <source>
        <dbReference type="EMBL" id="MBF1446228.1"/>
    </source>
</evidence>
<dbReference type="GO" id="GO:0008270">
    <property type="term" value="F:zinc ion binding"/>
    <property type="evidence" value="ECO:0007669"/>
    <property type="project" value="InterPro"/>
</dbReference>
<organism evidence="3 4">
    <name type="scientific">Prevotella nigrescens</name>
    <dbReference type="NCBI Taxonomy" id="28133"/>
    <lineage>
        <taxon>Bacteria</taxon>
        <taxon>Pseudomonadati</taxon>
        <taxon>Bacteroidota</taxon>
        <taxon>Bacteroidia</taxon>
        <taxon>Bacteroidales</taxon>
        <taxon>Prevotellaceae</taxon>
        <taxon>Prevotella</taxon>
    </lineage>
</organism>
<dbReference type="GO" id="GO:0004519">
    <property type="term" value="F:endonuclease activity"/>
    <property type="evidence" value="ECO:0007669"/>
    <property type="project" value="UniProtKB-KW"/>
</dbReference>
<reference evidence="3" key="1">
    <citation type="submission" date="2020-04" db="EMBL/GenBank/DDBJ databases">
        <title>Deep metagenomics examines the oral microbiome during advanced dental caries in children, revealing novel taxa and co-occurrences with host molecules.</title>
        <authorList>
            <person name="Baker J.L."/>
            <person name="Morton J.T."/>
            <person name="Dinis M."/>
            <person name="Alvarez R."/>
            <person name="Tran N.C."/>
            <person name="Knight R."/>
            <person name="Edlund A."/>
        </authorList>
    </citation>
    <scope>NUCLEOTIDE SEQUENCE</scope>
    <source>
        <strain evidence="3">JCVI_32_bin.50</strain>
    </source>
</reference>
<dbReference type="Proteomes" id="UP000787419">
    <property type="component" value="Unassembled WGS sequence"/>
</dbReference>
<evidence type="ECO:0000313" key="4">
    <source>
        <dbReference type="Proteomes" id="UP000787419"/>
    </source>
</evidence>
<feature type="domain" description="HNH" evidence="2">
    <location>
        <begin position="30"/>
        <end position="76"/>
    </location>
</feature>
<evidence type="ECO:0000256" key="1">
    <source>
        <dbReference type="SAM" id="MobiDB-lite"/>
    </source>
</evidence>
<sequence>MTKEEYEKLLQSDYWKGFSYSLIKERNFICEDCGRRFYNQRNKLQVHHLVYRDINPWSYKPEEMVVLCEDCHKKRHGIYSQPDIRTYATNCNDSLGGYTKSCSYSTETKDERQHRSDSYTEADRWGNTNDRNGGNGTSSSYPYPIEPQNRFKWKYVLWGMLLLFALSFGWNQLTRQTTGSSDEQTIEQTRQSMVVEPGSVESSTETDKKVQDEIFNSHSIHNTKNDVTYNASVKEHPEPANQQEEVITPTTNSSTATSHNDIVPSKEESTPQREFTTIEILERRNHVEVVKQAKRAGVSTEGSTTDILERINHAEVVKQAKRAGVSTEGSTTDILERINRKELKRMNW</sequence>